<dbReference type="GO" id="GO:0005730">
    <property type="term" value="C:nucleolus"/>
    <property type="evidence" value="ECO:0007669"/>
    <property type="project" value="UniProtKB-SubCell"/>
</dbReference>
<comment type="subcellular location">
    <subcellularLocation>
        <location evidence="1">Nucleus</location>
        <location evidence="1">Nucleolus</location>
    </subcellularLocation>
</comment>
<evidence type="ECO:0000256" key="5">
    <source>
        <dbReference type="ARBA" id="ARBA00022737"/>
    </source>
</evidence>
<dbReference type="AlphaFoldDB" id="A0A4Z2JGV6"/>
<keyword evidence="6" id="KW-0863">Zinc-finger</keyword>
<evidence type="ECO:0000256" key="7">
    <source>
        <dbReference type="ARBA" id="ARBA00022833"/>
    </source>
</evidence>
<evidence type="ECO:0000256" key="4">
    <source>
        <dbReference type="ARBA" id="ARBA00022723"/>
    </source>
</evidence>
<dbReference type="Proteomes" id="UP000314294">
    <property type="component" value="Unassembled WGS sequence"/>
</dbReference>
<comment type="similarity">
    <text evidence="2">Belongs to the NOA36 family.</text>
</comment>
<evidence type="ECO:0000256" key="1">
    <source>
        <dbReference type="ARBA" id="ARBA00004604"/>
    </source>
</evidence>
<feature type="region of interest" description="Disordered" evidence="10">
    <location>
        <begin position="1"/>
        <end position="26"/>
    </location>
</feature>
<name>A0A4Z2JGV6_9TELE</name>
<keyword evidence="8" id="KW-0539">Nucleus</keyword>
<sequence length="226" mass="25161">MPKKKTGARKKAESRKEREKQTRANRDVVDVAKHPCNFNMDCDKCQRKQKNRAFCYFCNSVQKLPTCAQCGKTKCMKSSDCVIKHPGVHSTGMAMVACYCDDHAKSKVFKQEKGKNPPCPKCGHETQETKDLSMSTRTLKYGRQAGAEDDDEDGASGYDAYWKNLASGAGHQDNYAENADYEEDDDDDDEDDEDDDDEEEEEEEGEEEKAGKAADSVAALKLDGAA</sequence>
<evidence type="ECO:0000256" key="2">
    <source>
        <dbReference type="ARBA" id="ARBA00007212"/>
    </source>
</evidence>
<evidence type="ECO:0000256" key="10">
    <source>
        <dbReference type="SAM" id="MobiDB-lite"/>
    </source>
</evidence>
<keyword evidence="4" id="KW-0479">Metal-binding</keyword>
<dbReference type="EMBL" id="SRLO01000001">
    <property type="protein sequence ID" value="TNN89485.1"/>
    <property type="molecule type" value="Genomic_DNA"/>
</dbReference>
<protein>
    <recommendedName>
        <fullName evidence="3">Zinc finger protein 330</fullName>
    </recommendedName>
    <alternativeName>
        <fullName evidence="9">Nucleolar autoantigen 36</fullName>
    </alternativeName>
</protein>
<keyword evidence="12" id="KW-1185">Reference proteome</keyword>
<organism evidence="11 12">
    <name type="scientific">Liparis tanakae</name>
    <name type="common">Tanaka's snailfish</name>
    <dbReference type="NCBI Taxonomy" id="230148"/>
    <lineage>
        <taxon>Eukaryota</taxon>
        <taxon>Metazoa</taxon>
        <taxon>Chordata</taxon>
        <taxon>Craniata</taxon>
        <taxon>Vertebrata</taxon>
        <taxon>Euteleostomi</taxon>
        <taxon>Actinopterygii</taxon>
        <taxon>Neopterygii</taxon>
        <taxon>Teleostei</taxon>
        <taxon>Neoteleostei</taxon>
        <taxon>Acanthomorphata</taxon>
        <taxon>Eupercaria</taxon>
        <taxon>Perciformes</taxon>
        <taxon>Cottioidei</taxon>
        <taxon>Cottales</taxon>
        <taxon>Liparidae</taxon>
        <taxon>Liparis</taxon>
    </lineage>
</organism>
<evidence type="ECO:0000256" key="6">
    <source>
        <dbReference type="ARBA" id="ARBA00022771"/>
    </source>
</evidence>
<accession>A0A4Z2JGV6</accession>
<dbReference type="InterPro" id="IPR010531">
    <property type="entry name" value="NOA36"/>
</dbReference>
<dbReference type="Pfam" id="PF06524">
    <property type="entry name" value="NOA36"/>
    <property type="match status" value="1"/>
</dbReference>
<dbReference type="OrthoDB" id="10258894at2759"/>
<dbReference type="PANTHER" id="PTHR13214">
    <property type="entry name" value="ZINC FINGER PROTEIN 330"/>
    <property type="match status" value="1"/>
</dbReference>
<comment type="caution">
    <text evidence="11">The sequence shown here is derived from an EMBL/GenBank/DDBJ whole genome shotgun (WGS) entry which is preliminary data.</text>
</comment>
<dbReference type="GO" id="GO:0008270">
    <property type="term" value="F:zinc ion binding"/>
    <property type="evidence" value="ECO:0007669"/>
    <property type="project" value="UniProtKB-KW"/>
</dbReference>
<evidence type="ECO:0000313" key="11">
    <source>
        <dbReference type="EMBL" id="TNN89485.1"/>
    </source>
</evidence>
<dbReference type="PANTHER" id="PTHR13214:SF1">
    <property type="entry name" value="ZINC FINGER PROTEIN 330"/>
    <property type="match status" value="1"/>
</dbReference>
<evidence type="ECO:0000256" key="3">
    <source>
        <dbReference type="ARBA" id="ARBA00015408"/>
    </source>
</evidence>
<gene>
    <name evidence="11" type="primary">Znf330</name>
    <name evidence="11" type="ORF">EYF80_000088</name>
</gene>
<evidence type="ECO:0000256" key="8">
    <source>
        <dbReference type="ARBA" id="ARBA00023242"/>
    </source>
</evidence>
<evidence type="ECO:0000313" key="12">
    <source>
        <dbReference type="Proteomes" id="UP000314294"/>
    </source>
</evidence>
<proteinExistence type="inferred from homology"/>
<feature type="region of interest" description="Disordered" evidence="10">
    <location>
        <begin position="167"/>
        <end position="226"/>
    </location>
</feature>
<feature type="compositionally biased region" description="Basic and acidic residues" evidence="10">
    <location>
        <begin position="10"/>
        <end position="26"/>
    </location>
</feature>
<keyword evidence="7" id="KW-0862">Zinc</keyword>
<reference evidence="11 12" key="1">
    <citation type="submission" date="2019-03" db="EMBL/GenBank/DDBJ databases">
        <title>First draft genome of Liparis tanakae, snailfish: a comprehensive survey of snailfish specific genes.</title>
        <authorList>
            <person name="Kim W."/>
            <person name="Song I."/>
            <person name="Jeong J.-H."/>
            <person name="Kim D."/>
            <person name="Kim S."/>
            <person name="Ryu S."/>
            <person name="Song J.Y."/>
            <person name="Lee S.K."/>
        </authorList>
    </citation>
    <scope>NUCLEOTIDE SEQUENCE [LARGE SCALE GENOMIC DNA]</scope>
    <source>
        <tissue evidence="11">Muscle</tissue>
    </source>
</reference>
<evidence type="ECO:0000256" key="9">
    <source>
        <dbReference type="ARBA" id="ARBA00029845"/>
    </source>
</evidence>
<keyword evidence="5" id="KW-0677">Repeat</keyword>
<feature type="compositionally biased region" description="Acidic residues" evidence="10">
    <location>
        <begin position="179"/>
        <end position="207"/>
    </location>
</feature>